<feature type="region of interest" description="Disordered" evidence="1">
    <location>
        <begin position="224"/>
        <end position="281"/>
    </location>
</feature>
<feature type="compositionally biased region" description="Polar residues" evidence="1">
    <location>
        <begin position="239"/>
        <end position="251"/>
    </location>
</feature>
<gene>
    <name evidence="2" type="ORF">CERSUDRAFT_118011</name>
</gene>
<dbReference type="EMBL" id="KB445806">
    <property type="protein sequence ID" value="EMD33413.1"/>
    <property type="molecule type" value="Genomic_DNA"/>
</dbReference>
<accession>M2Q988</accession>
<evidence type="ECO:0000313" key="2">
    <source>
        <dbReference type="EMBL" id="EMD33413.1"/>
    </source>
</evidence>
<proteinExistence type="predicted"/>
<organism evidence="2 3">
    <name type="scientific">Ceriporiopsis subvermispora (strain B)</name>
    <name type="common">White-rot fungus</name>
    <name type="synonym">Gelatoporia subvermispora</name>
    <dbReference type="NCBI Taxonomy" id="914234"/>
    <lineage>
        <taxon>Eukaryota</taxon>
        <taxon>Fungi</taxon>
        <taxon>Dikarya</taxon>
        <taxon>Basidiomycota</taxon>
        <taxon>Agaricomycotina</taxon>
        <taxon>Agaricomycetes</taxon>
        <taxon>Polyporales</taxon>
        <taxon>Gelatoporiaceae</taxon>
        <taxon>Gelatoporia</taxon>
    </lineage>
</organism>
<feature type="compositionally biased region" description="Low complexity" evidence="1">
    <location>
        <begin position="71"/>
        <end position="82"/>
    </location>
</feature>
<dbReference type="Proteomes" id="UP000016930">
    <property type="component" value="Unassembled WGS sequence"/>
</dbReference>
<evidence type="ECO:0000313" key="3">
    <source>
        <dbReference type="Proteomes" id="UP000016930"/>
    </source>
</evidence>
<protein>
    <submittedName>
        <fullName evidence="2">Uncharacterized protein</fullName>
    </submittedName>
</protein>
<name>M2Q988_CERS8</name>
<dbReference type="AlphaFoldDB" id="M2Q988"/>
<dbReference type="HOGENOM" id="CLU_847301_0_0_1"/>
<keyword evidence="3" id="KW-1185">Reference proteome</keyword>
<evidence type="ECO:0000256" key="1">
    <source>
        <dbReference type="SAM" id="MobiDB-lite"/>
    </source>
</evidence>
<reference evidence="2 3" key="1">
    <citation type="journal article" date="2012" name="Proc. Natl. Acad. Sci. U.S.A.">
        <title>Comparative genomics of Ceriporiopsis subvermispora and Phanerochaete chrysosporium provide insight into selective ligninolysis.</title>
        <authorList>
            <person name="Fernandez-Fueyo E."/>
            <person name="Ruiz-Duenas F.J."/>
            <person name="Ferreira P."/>
            <person name="Floudas D."/>
            <person name="Hibbett D.S."/>
            <person name="Canessa P."/>
            <person name="Larrondo L.F."/>
            <person name="James T.Y."/>
            <person name="Seelenfreund D."/>
            <person name="Lobos S."/>
            <person name="Polanco R."/>
            <person name="Tello M."/>
            <person name="Honda Y."/>
            <person name="Watanabe T."/>
            <person name="Watanabe T."/>
            <person name="Ryu J.S."/>
            <person name="Kubicek C.P."/>
            <person name="Schmoll M."/>
            <person name="Gaskell J."/>
            <person name="Hammel K.E."/>
            <person name="St John F.J."/>
            <person name="Vanden Wymelenberg A."/>
            <person name="Sabat G."/>
            <person name="Splinter BonDurant S."/>
            <person name="Syed K."/>
            <person name="Yadav J.S."/>
            <person name="Doddapaneni H."/>
            <person name="Subramanian V."/>
            <person name="Lavin J.L."/>
            <person name="Oguiza J.A."/>
            <person name="Perez G."/>
            <person name="Pisabarro A.G."/>
            <person name="Ramirez L."/>
            <person name="Santoyo F."/>
            <person name="Master E."/>
            <person name="Coutinho P.M."/>
            <person name="Henrissat B."/>
            <person name="Lombard V."/>
            <person name="Magnuson J.K."/>
            <person name="Kuees U."/>
            <person name="Hori C."/>
            <person name="Igarashi K."/>
            <person name="Samejima M."/>
            <person name="Held B.W."/>
            <person name="Barry K.W."/>
            <person name="LaButti K.M."/>
            <person name="Lapidus A."/>
            <person name="Lindquist E.A."/>
            <person name="Lucas S.M."/>
            <person name="Riley R."/>
            <person name="Salamov A.A."/>
            <person name="Hoffmeister D."/>
            <person name="Schwenk D."/>
            <person name="Hadar Y."/>
            <person name="Yarden O."/>
            <person name="de Vries R.P."/>
            <person name="Wiebenga A."/>
            <person name="Stenlid J."/>
            <person name="Eastwood D."/>
            <person name="Grigoriev I.V."/>
            <person name="Berka R.M."/>
            <person name="Blanchette R.A."/>
            <person name="Kersten P."/>
            <person name="Martinez A.T."/>
            <person name="Vicuna R."/>
            <person name="Cullen D."/>
        </authorList>
    </citation>
    <scope>NUCLEOTIDE SEQUENCE [LARGE SCALE GENOMIC DNA]</scope>
    <source>
        <strain evidence="2 3">B</strain>
    </source>
</reference>
<feature type="region of interest" description="Disordered" evidence="1">
    <location>
        <begin position="64"/>
        <end position="101"/>
    </location>
</feature>
<feature type="region of interest" description="Disordered" evidence="1">
    <location>
        <begin position="1"/>
        <end position="45"/>
    </location>
</feature>
<sequence length="281" mass="30851">MEGNTDFGNQASSPAPHDAGKPNGERSPTLDVAAAGDATAGLPDLRRVGAGTNAVNVRVEQPQAALQNDGATPAPQAPQPQTENRRPIPPILPRRPTAQEEEQAAQVVEHIWCDAVTRLNNMRVYNVPNHQRTEFRDLLVQVYKYAQEMESNLPKFACFWKPDAIRHVVTMIVATQHQKQLLSSSHPCYILEVNSLRTMVKHFQAALEQFNNLMAALYPELTQDQSQNEQVPPGLYTQPIGQSQLSPSQRHAMSAEQKPDPSGSSGLPDLPGMVPRDSTSS</sequence>
<feature type="compositionally biased region" description="Polar residues" evidence="1">
    <location>
        <begin position="1"/>
        <end position="13"/>
    </location>
</feature>
<dbReference type="OrthoDB" id="1938591at2759"/>
<dbReference type="STRING" id="914234.M2Q988"/>